<organism evidence="2 3">
    <name type="scientific">Ditylenchus dipsaci</name>
    <dbReference type="NCBI Taxonomy" id="166011"/>
    <lineage>
        <taxon>Eukaryota</taxon>
        <taxon>Metazoa</taxon>
        <taxon>Ecdysozoa</taxon>
        <taxon>Nematoda</taxon>
        <taxon>Chromadorea</taxon>
        <taxon>Rhabditida</taxon>
        <taxon>Tylenchina</taxon>
        <taxon>Tylenchomorpha</taxon>
        <taxon>Sphaerularioidea</taxon>
        <taxon>Anguinidae</taxon>
        <taxon>Anguininae</taxon>
        <taxon>Ditylenchus</taxon>
    </lineage>
</organism>
<keyword evidence="1" id="KW-0175">Coiled coil</keyword>
<name>A0A915DH82_9BILA</name>
<dbReference type="WBParaSite" id="jg19876">
    <property type="protein sequence ID" value="jg19876"/>
    <property type="gene ID" value="jg19876"/>
</dbReference>
<reference evidence="3" key="1">
    <citation type="submission" date="2022-11" db="UniProtKB">
        <authorList>
            <consortium name="WormBaseParasite"/>
        </authorList>
    </citation>
    <scope>IDENTIFICATION</scope>
</reference>
<keyword evidence="2" id="KW-1185">Reference proteome</keyword>
<feature type="coiled-coil region" evidence="1">
    <location>
        <begin position="666"/>
        <end position="700"/>
    </location>
</feature>
<feature type="coiled-coil region" evidence="1">
    <location>
        <begin position="490"/>
        <end position="605"/>
    </location>
</feature>
<evidence type="ECO:0000313" key="2">
    <source>
        <dbReference type="Proteomes" id="UP000887574"/>
    </source>
</evidence>
<evidence type="ECO:0000313" key="3">
    <source>
        <dbReference type="WBParaSite" id="jg19876"/>
    </source>
</evidence>
<accession>A0A915DH82</accession>
<evidence type="ECO:0000256" key="1">
    <source>
        <dbReference type="SAM" id="Coils"/>
    </source>
</evidence>
<dbReference type="PANTHER" id="PTHR32114">
    <property type="entry name" value="ABC TRANSPORTER ABCH.3"/>
    <property type="match status" value="1"/>
</dbReference>
<dbReference type="PANTHER" id="PTHR32114:SF2">
    <property type="entry name" value="ABC TRANSPORTER ABCH.3"/>
    <property type="match status" value="1"/>
</dbReference>
<proteinExistence type="predicted"/>
<dbReference type="Proteomes" id="UP000887574">
    <property type="component" value="Unplaced"/>
</dbReference>
<protein>
    <submittedName>
        <fullName evidence="3">Uncharacterized protein</fullName>
    </submittedName>
</protein>
<dbReference type="AlphaFoldDB" id="A0A915DH82"/>
<sequence length="862" mass="98014">MSKDGSSQGSGSFSELTLQTSASNTGDYEKLIAELKKQLLTLQSKNATLKRSVPRMVDIEGKDITSEVQKLCNELAISEQSSEDWQNRFAESEQKFARFQRTASEELNAKDQQIVELKTRAKALEEENNKLKEQVANDMSKIHHLENNQDANEQYELTMGEFDNDQDLENIEKLKQELAGKVDENDKLVQKLAEAQQKLAELRTRCEKIQRATDIRDAEDDSIFAVPKLLNATYSDVEYVVNEILLLLQHLQGNTDNADSLRENVLSFLRSQGINVDQKNVAELEKDLEISVGKKFEKRRSLIKNVNNEFATASHCRLDNQELARCLKQLSEDSMFTASRQQLVDSQQTSFCEVHGRSATRTDILNRTVDVAEDLGAVIERMNGLQTICDQLFGKLRGTAEFLTSLLDHLEDNEDGQELLRKINEIKLDLEKSFGEAKFLVEQVKKAEKAVIGLREMLQHTKDQTLEESSHLQAEVPQVIASGSAVIESMKMEVERLKSVEKQCEALKSTLKNELAIKEVLEQNLSELQKQLDQKSAHFNRVINDLNAQLSSEKSNAIRMHRAIEEKNRAIGAFERLEKEKDLALASSERECADLNRLVRNANENSQMYKMQVLELSSKCQGIVQLSKEQKIQIDDKIGFISELESELFALRKKTQDLAGGQGQASMHLEKKLIALSKDNSDLKKENAQLQKELDIMASESERREAVLAKSNNLLYAKIKKECPDGKEFVEYNTLTDKADESVSGFDEFTSFLADCRDRSNNLVQLVKKADTTAAALGHSIPYLQNMFNETRAIRMMLHKIANFFKSQKENFKSLNTKFGQEIRLELKKIYESLQAVIQSYESEDINAMKPVAREINYVRRQ</sequence>
<feature type="coiled-coil region" evidence="1">
    <location>
        <begin position="107"/>
        <end position="212"/>
    </location>
</feature>